<protein>
    <submittedName>
        <fullName evidence="4">4'-phosphopantetheinyl transferase superfamily protein</fullName>
    </submittedName>
</protein>
<comment type="similarity">
    <text evidence="1">Belongs to the P-Pant transferase superfamily. Gsp/Sfp/HetI/AcpT family.</text>
</comment>
<keyword evidence="2 4" id="KW-0808">Transferase</keyword>
<dbReference type="SUPFAM" id="SSF56214">
    <property type="entry name" value="4'-phosphopantetheinyl transferase"/>
    <property type="match status" value="2"/>
</dbReference>
<dbReference type="GO" id="GO:0008897">
    <property type="term" value="F:holo-[acyl-carrier-protein] synthase activity"/>
    <property type="evidence" value="ECO:0007669"/>
    <property type="project" value="InterPro"/>
</dbReference>
<dbReference type="GO" id="GO:0000287">
    <property type="term" value="F:magnesium ion binding"/>
    <property type="evidence" value="ECO:0007669"/>
    <property type="project" value="InterPro"/>
</dbReference>
<dbReference type="AlphaFoldDB" id="A0A1M5S7Z6"/>
<dbReference type="STRING" id="947013.SAMN04488109_3803"/>
<keyword evidence="5" id="KW-1185">Reference proteome</keyword>
<feature type="domain" description="4'-phosphopantetheinyl transferase" evidence="3">
    <location>
        <begin position="101"/>
        <end position="168"/>
    </location>
</feature>
<evidence type="ECO:0000256" key="2">
    <source>
        <dbReference type="ARBA" id="ARBA00022679"/>
    </source>
</evidence>
<evidence type="ECO:0000313" key="5">
    <source>
        <dbReference type="Proteomes" id="UP000184212"/>
    </source>
</evidence>
<dbReference type="Gene3D" id="3.90.470.20">
    <property type="entry name" value="4'-phosphopantetheinyl transferase domain"/>
    <property type="match status" value="1"/>
</dbReference>
<dbReference type="EMBL" id="FQWQ01000002">
    <property type="protein sequence ID" value="SHH34762.1"/>
    <property type="molecule type" value="Genomic_DNA"/>
</dbReference>
<organism evidence="4 5">
    <name type="scientific">Chryseolinea serpens</name>
    <dbReference type="NCBI Taxonomy" id="947013"/>
    <lineage>
        <taxon>Bacteria</taxon>
        <taxon>Pseudomonadati</taxon>
        <taxon>Bacteroidota</taxon>
        <taxon>Cytophagia</taxon>
        <taxon>Cytophagales</taxon>
        <taxon>Fulvivirgaceae</taxon>
        <taxon>Chryseolinea</taxon>
    </lineage>
</organism>
<evidence type="ECO:0000313" key="4">
    <source>
        <dbReference type="EMBL" id="SHH34762.1"/>
    </source>
</evidence>
<gene>
    <name evidence="4" type="ORF">SAMN04488109_3803</name>
</gene>
<dbReference type="Pfam" id="PF01648">
    <property type="entry name" value="ACPS"/>
    <property type="match status" value="1"/>
</dbReference>
<dbReference type="InterPro" id="IPR037143">
    <property type="entry name" value="4-PPantetheinyl_Trfase_dom_sf"/>
</dbReference>
<dbReference type="GO" id="GO:0005829">
    <property type="term" value="C:cytosol"/>
    <property type="evidence" value="ECO:0007669"/>
    <property type="project" value="TreeGrafter"/>
</dbReference>
<accession>A0A1M5S7Z6</accession>
<proteinExistence type="inferred from homology"/>
<dbReference type="OrthoDB" id="9808281at2"/>
<sequence length="212" mass="23905">MITGACYDKRDFSEMPGLQTLKKKIAPVLLPTTKYVFEGELLNSLIGRWLLQCLLQKKQVSLQKLHLTSDHQGKPRLSLPLDFSITHSFDLVICLVSDEGPVGVDVEKIRDVPLEEYQSSFTESEWSFLMKAPNTIESFFSLWTKKESLLKMHGLGLQVPLTNVQVLDAVGIITGMTSVYTGVWCPYSIRDYSCNIAVPENASRVQMEVVEF</sequence>
<dbReference type="PANTHER" id="PTHR12215:SF10">
    <property type="entry name" value="L-AMINOADIPATE-SEMIALDEHYDE DEHYDROGENASE-PHOSPHOPANTETHEINYL TRANSFERASE"/>
    <property type="match status" value="1"/>
</dbReference>
<dbReference type="Proteomes" id="UP000184212">
    <property type="component" value="Unassembled WGS sequence"/>
</dbReference>
<dbReference type="InterPro" id="IPR050559">
    <property type="entry name" value="P-Pant_transferase_sf"/>
</dbReference>
<name>A0A1M5S7Z6_9BACT</name>
<dbReference type="PANTHER" id="PTHR12215">
    <property type="entry name" value="PHOSPHOPANTETHEINE TRANSFERASE"/>
    <property type="match status" value="1"/>
</dbReference>
<dbReference type="InterPro" id="IPR008278">
    <property type="entry name" value="4-PPantetheinyl_Trfase_dom"/>
</dbReference>
<reference evidence="4 5" key="1">
    <citation type="submission" date="2016-11" db="EMBL/GenBank/DDBJ databases">
        <authorList>
            <person name="Jaros S."/>
            <person name="Januszkiewicz K."/>
            <person name="Wedrychowicz H."/>
        </authorList>
    </citation>
    <scope>NUCLEOTIDE SEQUENCE [LARGE SCALE GENOMIC DNA]</scope>
    <source>
        <strain evidence="4 5">DSM 24574</strain>
    </source>
</reference>
<evidence type="ECO:0000256" key="1">
    <source>
        <dbReference type="ARBA" id="ARBA00010990"/>
    </source>
</evidence>
<evidence type="ECO:0000259" key="3">
    <source>
        <dbReference type="Pfam" id="PF01648"/>
    </source>
</evidence>
<dbReference type="GO" id="GO:0019878">
    <property type="term" value="P:lysine biosynthetic process via aminoadipic acid"/>
    <property type="evidence" value="ECO:0007669"/>
    <property type="project" value="TreeGrafter"/>
</dbReference>